<feature type="domain" description="Cch helix turn helix" evidence="3">
    <location>
        <begin position="807"/>
        <end position="905"/>
    </location>
</feature>
<feature type="compositionally biased region" description="Polar residues" evidence="1">
    <location>
        <begin position="934"/>
        <end position="945"/>
    </location>
</feature>
<dbReference type="Pfam" id="PF18662">
    <property type="entry name" value="HTH_56"/>
    <property type="match status" value="1"/>
</dbReference>
<evidence type="ECO:0000256" key="1">
    <source>
        <dbReference type="SAM" id="MobiDB-lite"/>
    </source>
</evidence>
<organism evidence="4 5">
    <name type="scientific">Candidatus Enterococcus ikei</name>
    <dbReference type="NCBI Taxonomy" id="2815326"/>
    <lineage>
        <taxon>Bacteria</taxon>
        <taxon>Bacillati</taxon>
        <taxon>Bacillota</taxon>
        <taxon>Bacilli</taxon>
        <taxon>Lactobacillales</taxon>
        <taxon>Enterococcaceae</taxon>
        <taxon>Enterococcus</taxon>
    </lineage>
</organism>
<name>A0ABS3GW44_9ENTE</name>
<evidence type="ECO:0000259" key="2">
    <source>
        <dbReference type="Pfam" id="PF06048"/>
    </source>
</evidence>
<proteinExistence type="predicted"/>
<feature type="compositionally biased region" description="Acidic residues" evidence="1">
    <location>
        <begin position="948"/>
        <end position="957"/>
    </location>
</feature>
<dbReference type="EMBL" id="JAFLWD010000003">
    <property type="protein sequence ID" value="MBO0438996.1"/>
    <property type="molecule type" value="Genomic_DNA"/>
</dbReference>
<dbReference type="InterPro" id="IPR009270">
    <property type="entry name" value="DUF927"/>
</dbReference>
<feature type="domain" description="DUF927" evidence="2">
    <location>
        <begin position="390"/>
        <end position="659"/>
    </location>
</feature>
<reference evidence="4 5" key="1">
    <citation type="submission" date="2021-03" db="EMBL/GenBank/DDBJ databases">
        <title>Enterococcal diversity collection.</title>
        <authorList>
            <person name="Gilmore M.S."/>
            <person name="Schwartzman J."/>
            <person name="Van Tyne D."/>
            <person name="Martin M."/>
            <person name="Earl A.M."/>
            <person name="Manson A.L."/>
            <person name="Straub T."/>
            <person name="Salamzade R."/>
            <person name="Saavedra J."/>
            <person name="Lebreton F."/>
            <person name="Prichula J."/>
            <person name="Schaufler K."/>
            <person name="Gaca A."/>
            <person name="Sgardioli B."/>
            <person name="Wagenaar J."/>
            <person name="Strong T."/>
        </authorList>
    </citation>
    <scope>NUCLEOTIDE SEQUENCE [LARGE SCALE GENOMIC DNA]</scope>
    <source>
        <strain evidence="4 5">DIV0869a</strain>
    </source>
</reference>
<accession>A0ABS3GW44</accession>
<sequence>MLKKEKIVLTNANEEVTKEVFDKKLWPEMKKTANYFREKGVTHLNLRCFSVKPTKTIVLSIEESDQLAMYNWIVSNKLWNQTIHTTMNPIKMESVGKSSIGASDIESFQRLLIDVDTERPKGTSANDQMLVAANEVMKNIVKLLQKFGIKNYLLAHSGNGKHVILEGDFDNYPKEFPKQLIQAIGFTSDTEQAKVDQVTFDSPRVTKQYGCMARKGEASEVVPHRQSYIEEICEDKQPNDLSQLYKWATSVLAEKNASSTKNESKTITETKNKWVKADAKKWAAHYKLPYKVKQGEKPDIEILVFDNCPMKEHTNSTAGFSLIQSGEFVQAKCLHESHSDMTIWDFTKKYPLPSEAKIVPKAVEHEALLNGQQYDFFPFLLSNDGLTWKKEEKKITIASAIYISSIRKSLETGLVEYEIKYKSNGYWEEKWVSGDFLQVGMLKKMSRFGLESKANFEPQVIDFLVTQKQTVPVHYLHSTIGWRFQPESEPVFHLYKAFGNKADTRDSHLAEGDGGSFDLKPIGKYEVWLGMVKNEVVGTYMEMMLAVGFASTVFAYLKGTNYPDLTAPVINLSNKTSTGKSTAQLFGVSMFASPSSAMDSMNATLNSIIATLSDNHGVPYALDELAANTTMDITQLVYIVSTGKDRKRMTQKGKLRTRKTFSTIVILSSENPLSVFMKNETGIRPRLIDFHGKIWTKNATSAERIKEVSTYNHGQAANKFIEQLFREGHELIIDVFEQEKALILQELPESAVKGRVANNYALITTAAQMVIKLLDIPLRYDFIKDELIAIEKSAIENQELEEQSIEEKVLEWAVSNGHHFVQFSNAKKTTLNPYGYTQLKAEFVQVNILKNKFEEIVKVLAKVENPKRVIKELIEKKVIFKEGDRSQKRISVKNKRLSTYELHLDLEYSPYFSYSLPRGATQAPETHCEEEQVETPNQTVEQPMTDQMEVDDVDLEF</sequence>
<evidence type="ECO:0000313" key="5">
    <source>
        <dbReference type="Proteomes" id="UP000664632"/>
    </source>
</evidence>
<protein>
    <submittedName>
        <fullName evidence="4">DUF927 domain-containing protein</fullName>
    </submittedName>
</protein>
<evidence type="ECO:0000259" key="3">
    <source>
        <dbReference type="Pfam" id="PF18662"/>
    </source>
</evidence>
<feature type="region of interest" description="Disordered" evidence="1">
    <location>
        <begin position="919"/>
        <end position="957"/>
    </location>
</feature>
<dbReference type="RefSeq" id="WP_207111105.1">
    <property type="nucleotide sequence ID" value="NZ_JAFLWD010000003.1"/>
</dbReference>
<dbReference type="InterPro" id="IPR040538">
    <property type="entry name" value="Cch_HTH"/>
</dbReference>
<keyword evidence="5" id="KW-1185">Reference proteome</keyword>
<comment type="caution">
    <text evidence="4">The sequence shown here is derived from an EMBL/GenBank/DDBJ whole genome shotgun (WGS) entry which is preliminary data.</text>
</comment>
<dbReference type="Pfam" id="PF06048">
    <property type="entry name" value="DUF927"/>
    <property type="match status" value="1"/>
</dbReference>
<evidence type="ECO:0000313" key="4">
    <source>
        <dbReference type="EMBL" id="MBO0438996.1"/>
    </source>
</evidence>
<dbReference type="Proteomes" id="UP000664632">
    <property type="component" value="Unassembled WGS sequence"/>
</dbReference>
<gene>
    <name evidence="4" type="ORF">JZO69_01295</name>
</gene>